<organism evidence="18 19">
    <name type="scientific">Shinella pollutisoli</name>
    <dbReference type="NCBI Taxonomy" id="2250594"/>
    <lineage>
        <taxon>Bacteria</taxon>
        <taxon>Pseudomonadati</taxon>
        <taxon>Pseudomonadota</taxon>
        <taxon>Alphaproteobacteria</taxon>
        <taxon>Hyphomicrobiales</taxon>
        <taxon>Rhizobiaceae</taxon>
        <taxon>Shinella</taxon>
    </lineage>
</organism>
<dbReference type="InterPro" id="IPR012910">
    <property type="entry name" value="Plug_dom"/>
</dbReference>
<keyword evidence="19" id="KW-1185">Reference proteome</keyword>
<dbReference type="Proteomes" id="UP001595377">
    <property type="component" value="Unassembled WGS sequence"/>
</dbReference>
<accession>A0ABV7DND4</accession>
<keyword evidence="6 14" id="KW-0812">Transmembrane</keyword>
<evidence type="ECO:0000256" key="10">
    <source>
        <dbReference type="ARBA" id="ARBA00023077"/>
    </source>
</evidence>
<dbReference type="InterPro" id="IPR036942">
    <property type="entry name" value="Beta-barrel_TonB_sf"/>
</dbReference>
<feature type="short sequence motif" description="TonB C-terminal box" evidence="15">
    <location>
        <begin position="812"/>
        <end position="829"/>
    </location>
</feature>
<evidence type="ECO:0000256" key="7">
    <source>
        <dbReference type="ARBA" id="ARBA00022729"/>
    </source>
</evidence>
<evidence type="ECO:0000256" key="6">
    <source>
        <dbReference type="ARBA" id="ARBA00022692"/>
    </source>
</evidence>
<evidence type="ECO:0000259" key="17">
    <source>
        <dbReference type="SMART" id="SM00965"/>
    </source>
</evidence>
<evidence type="ECO:0000256" key="9">
    <source>
        <dbReference type="ARBA" id="ARBA00023065"/>
    </source>
</evidence>
<comment type="similarity">
    <text evidence="2 14 16">Belongs to the TonB-dependent receptor family.</text>
</comment>
<evidence type="ECO:0000256" key="2">
    <source>
        <dbReference type="ARBA" id="ARBA00009810"/>
    </source>
</evidence>
<reference evidence="19" key="1">
    <citation type="journal article" date="2019" name="Int. J. Syst. Evol. Microbiol.">
        <title>The Global Catalogue of Microorganisms (GCM) 10K type strain sequencing project: providing services to taxonomists for standard genome sequencing and annotation.</title>
        <authorList>
            <consortium name="The Broad Institute Genomics Platform"/>
            <consortium name="The Broad Institute Genome Sequencing Center for Infectious Disease"/>
            <person name="Wu L."/>
            <person name="Ma J."/>
        </authorList>
    </citation>
    <scope>NUCLEOTIDE SEQUENCE [LARGE SCALE GENOMIC DNA]</scope>
    <source>
        <strain evidence="19">KCTC 52677</strain>
    </source>
</reference>
<evidence type="ECO:0000256" key="16">
    <source>
        <dbReference type="RuleBase" id="RU003357"/>
    </source>
</evidence>
<sequence>MMGKAKSSRMIVLLATTILTAVGGNGVAHRVAFAQTAQVYRFNIPAKPIRQAMNDIVSVSGIDVVFSETSAASAVGKPVSGTLTPSQAVAALLSGTGLSYRFTSSNTVTIFDARRISADGGVADDGSTMLQEIVIQGQGNPNSTIGNLPEEYAGGQVATGGQVGMLGNRDTMNTPFSQTSYTNRKIQDQQAQTVQDVLSNDPSILTNTQTAGNNDEITTIRGFIDTGVNGSKSLNGLVGMAPLHSPDTDYLERVEVLRGPGALLNGMSASGLGGIGGSVNLFTKQASDEPLTQITTRYDSRSQIGAHIDVGRRFGAEKQFGVRFNGAFRKGDTPLDTQSTEIGSAALNLDYRGERVRISADFVHQSNEASPANSQLINIARVAGLGVVPRAPDGDTNFMPPWSEHKVKTTLGMIRGEVDITENVTAYAAIGMQRNDYYLFSPNVPQLLDMDGQYSQSGHTQAEYIRDVLSMQGGVRATFNTGLVDHALSLNVSQAGMEWKRALFTAPYACTTSIYDPVFCPAPAFRDLGETVRSSKTRMSSIAIADTMSMFDDRLQFTAGLRYQDVKSDVFNRITGELTTSYENDAWTPAFGLVVKPWENASLYANYMQDLQVGEVVQPPYVNAGEVFPPFVSEQYEAGVKVDWGNVITTLSAFQITRANYYGYVDASGALVRALDGEQRNRGIELNAYGEISPGVRLLGGLTLLDARQTRTANGTNDGKRANGAPAFRAVVGAEWDTPFMEGLTLTGRVTYTGEQVVNNDNENLKIPDWAIVDIGARYTFNSPWNDQPITVRASIDNVFDKNYWSTAQSNSLYLGAPRTFRLSTTFKF</sequence>
<evidence type="ECO:0000256" key="1">
    <source>
        <dbReference type="ARBA" id="ARBA00004571"/>
    </source>
</evidence>
<evidence type="ECO:0000256" key="4">
    <source>
        <dbReference type="ARBA" id="ARBA00022452"/>
    </source>
</evidence>
<keyword evidence="8" id="KW-0408">Iron</keyword>
<keyword evidence="4 14" id="KW-1134">Transmembrane beta strand</keyword>
<evidence type="ECO:0000313" key="18">
    <source>
        <dbReference type="EMBL" id="MFC3076142.1"/>
    </source>
</evidence>
<dbReference type="Gene3D" id="2.40.170.20">
    <property type="entry name" value="TonB-dependent receptor, beta-barrel domain"/>
    <property type="match status" value="1"/>
</dbReference>
<dbReference type="Pfam" id="PF00593">
    <property type="entry name" value="TonB_dep_Rec_b-barrel"/>
    <property type="match status" value="1"/>
</dbReference>
<evidence type="ECO:0000256" key="11">
    <source>
        <dbReference type="ARBA" id="ARBA00023136"/>
    </source>
</evidence>
<evidence type="ECO:0000256" key="3">
    <source>
        <dbReference type="ARBA" id="ARBA00022448"/>
    </source>
</evidence>
<proteinExistence type="inferred from homology"/>
<evidence type="ECO:0000256" key="13">
    <source>
        <dbReference type="ARBA" id="ARBA00023237"/>
    </source>
</evidence>
<keyword evidence="9" id="KW-0406">Ion transport</keyword>
<protein>
    <submittedName>
        <fullName evidence="18">TonB-dependent siderophore receptor</fullName>
    </submittedName>
</protein>
<dbReference type="SUPFAM" id="SSF56935">
    <property type="entry name" value="Porins"/>
    <property type="match status" value="1"/>
</dbReference>
<keyword evidence="12 18" id="KW-0675">Receptor</keyword>
<keyword evidence="5" id="KW-0410">Iron transport</keyword>
<dbReference type="Gene3D" id="3.55.50.30">
    <property type="match status" value="1"/>
</dbReference>
<dbReference type="PROSITE" id="PS01156">
    <property type="entry name" value="TONB_DEPENDENT_REC_2"/>
    <property type="match status" value="1"/>
</dbReference>
<dbReference type="PANTHER" id="PTHR32552:SF82">
    <property type="entry name" value="FCUA PROTEIN"/>
    <property type="match status" value="1"/>
</dbReference>
<dbReference type="CDD" id="cd01347">
    <property type="entry name" value="ligand_gated_channel"/>
    <property type="match status" value="1"/>
</dbReference>
<keyword evidence="7" id="KW-0732">Signal</keyword>
<dbReference type="InterPro" id="IPR011662">
    <property type="entry name" value="Secretin/TonB_short_N"/>
</dbReference>
<evidence type="ECO:0000256" key="12">
    <source>
        <dbReference type="ARBA" id="ARBA00023170"/>
    </source>
</evidence>
<evidence type="ECO:0000256" key="14">
    <source>
        <dbReference type="PROSITE-ProRule" id="PRU01360"/>
    </source>
</evidence>
<dbReference type="InterPro" id="IPR039426">
    <property type="entry name" value="TonB-dep_rcpt-like"/>
</dbReference>
<dbReference type="PROSITE" id="PS52016">
    <property type="entry name" value="TONB_DEPENDENT_REC_3"/>
    <property type="match status" value="1"/>
</dbReference>
<evidence type="ECO:0000256" key="8">
    <source>
        <dbReference type="ARBA" id="ARBA00023004"/>
    </source>
</evidence>
<keyword evidence="13 14" id="KW-0998">Cell outer membrane</keyword>
<gene>
    <name evidence="18" type="ORF">ACFOHH_23720</name>
</gene>
<dbReference type="NCBIfam" id="TIGR01783">
    <property type="entry name" value="TonB-siderophor"/>
    <property type="match status" value="1"/>
</dbReference>
<dbReference type="PANTHER" id="PTHR32552">
    <property type="entry name" value="FERRICHROME IRON RECEPTOR-RELATED"/>
    <property type="match status" value="1"/>
</dbReference>
<dbReference type="SMART" id="SM00965">
    <property type="entry name" value="STN"/>
    <property type="match status" value="1"/>
</dbReference>
<evidence type="ECO:0000256" key="15">
    <source>
        <dbReference type="PROSITE-ProRule" id="PRU10144"/>
    </source>
</evidence>
<keyword evidence="10 16" id="KW-0798">TonB box</keyword>
<name>A0ABV7DND4_9HYPH</name>
<dbReference type="InterPro" id="IPR037066">
    <property type="entry name" value="Plug_dom_sf"/>
</dbReference>
<dbReference type="Pfam" id="PF07715">
    <property type="entry name" value="Plug"/>
    <property type="match status" value="1"/>
</dbReference>
<feature type="domain" description="Secretin/TonB short N-terminal" evidence="17">
    <location>
        <begin position="62"/>
        <end position="113"/>
    </location>
</feature>
<evidence type="ECO:0000256" key="5">
    <source>
        <dbReference type="ARBA" id="ARBA00022496"/>
    </source>
</evidence>
<keyword evidence="11 14" id="KW-0472">Membrane</keyword>
<evidence type="ECO:0000313" key="19">
    <source>
        <dbReference type="Proteomes" id="UP001595377"/>
    </source>
</evidence>
<dbReference type="Gene3D" id="2.170.130.10">
    <property type="entry name" value="TonB-dependent receptor, plug domain"/>
    <property type="match status" value="1"/>
</dbReference>
<dbReference type="RefSeq" id="WP_257317937.1">
    <property type="nucleotide sequence ID" value="NZ_JANFDG010000036.1"/>
</dbReference>
<comment type="subcellular location">
    <subcellularLocation>
        <location evidence="1 14">Cell outer membrane</location>
        <topology evidence="1 14">Multi-pass membrane protein</topology>
    </subcellularLocation>
</comment>
<dbReference type="InterPro" id="IPR010105">
    <property type="entry name" value="TonB_sidphr_rcpt"/>
</dbReference>
<dbReference type="InterPro" id="IPR000531">
    <property type="entry name" value="Beta-barrel_TonB"/>
</dbReference>
<dbReference type="InterPro" id="IPR010917">
    <property type="entry name" value="TonB_rcpt_CS"/>
</dbReference>
<dbReference type="EMBL" id="JBHRSP010000049">
    <property type="protein sequence ID" value="MFC3076142.1"/>
    <property type="molecule type" value="Genomic_DNA"/>
</dbReference>
<keyword evidence="3 14" id="KW-0813">Transport</keyword>
<comment type="caution">
    <text evidence="18">The sequence shown here is derived from an EMBL/GenBank/DDBJ whole genome shotgun (WGS) entry which is preliminary data.</text>
</comment>